<dbReference type="EMBL" id="CAVMJV010000131">
    <property type="protein sequence ID" value="CAK5109147.1"/>
    <property type="molecule type" value="Genomic_DNA"/>
</dbReference>
<evidence type="ECO:0000313" key="1">
    <source>
        <dbReference type="EMBL" id="CAK5109147.1"/>
    </source>
</evidence>
<dbReference type="Proteomes" id="UP001497535">
    <property type="component" value="Unassembled WGS sequence"/>
</dbReference>
<organism evidence="1 2">
    <name type="scientific">Meloidogyne enterolobii</name>
    <name type="common">Root-knot nematode worm</name>
    <name type="synonym">Meloidogyne mayaguensis</name>
    <dbReference type="NCBI Taxonomy" id="390850"/>
    <lineage>
        <taxon>Eukaryota</taxon>
        <taxon>Metazoa</taxon>
        <taxon>Ecdysozoa</taxon>
        <taxon>Nematoda</taxon>
        <taxon>Chromadorea</taxon>
        <taxon>Rhabditida</taxon>
        <taxon>Tylenchina</taxon>
        <taxon>Tylenchomorpha</taxon>
        <taxon>Tylenchoidea</taxon>
        <taxon>Meloidogynidae</taxon>
        <taxon>Meloidogyninae</taxon>
        <taxon>Meloidogyne</taxon>
    </lineage>
</organism>
<sequence>MPRKHTISNKTRKRPGKDLDEIKETMERPEKLAKVVNQPVDEDLPGAGQNYCVECDRHFINDKVLKNHKKTKVHKNQLKRLKEQQHSQKDADLAGGLGVEEPVVKKKDGIERNEDGIPYGVPSGCGSCVQIGRRLCMFVKKPVEGVDYVLKK</sequence>
<accession>A0ACB1AWQ0</accession>
<evidence type="ECO:0000313" key="2">
    <source>
        <dbReference type="Proteomes" id="UP001497535"/>
    </source>
</evidence>
<reference evidence="1" key="1">
    <citation type="submission" date="2023-11" db="EMBL/GenBank/DDBJ databases">
        <authorList>
            <person name="Poullet M."/>
        </authorList>
    </citation>
    <scope>NUCLEOTIDE SEQUENCE</scope>
    <source>
        <strain evidence="1">E1834</strain>
    </source>
</reference>
<comment type="caution">
    <text evidence="1">The sequence shown here is derived from an EMBL/GenBank/DDBJ whole genome shotgun (WGS) entry which is preliminary data.</text>
</comment>
<keyword evidence="2" id="KW-1185">Reference proteome</keyword>
<proteinExistence type="predicted"/>
<name>A0ACB1AWQ0_MELEN</name>
<protein>
    <submittedName>
        <fullName evidence="1">Uncharacterized protein</fullName>
    </submittedName>
</protein>
<gene>
    <name evidence="1" type="ORF">MENTE1834_LOCUS44105</name>
</gene>